<organism evidence="1 2">
    <name type="scientific">Pochonia chlamydosporia 170</name>
    <dbReference type="NCBI Taxonomy" id="1380566"/>
    <lineage>
        <taxon>Eukaryota</taxon>
        <taxon>Fungi</taxon>
        <taxon>Dikarya</taxon>
        <taxon>Ascomycota</taxon>
        <taxon>Pezizomycotina</taxon>
        <taxon>Sordariomycetes</taxon>
        <taxon>Hypocreomycetidae</taxon>
        <taxon>Hypocreales</taxon>
        <taxon>Clavicipitaceae</taxon>
        <taxon>Pochonia</taxon>
    </lineage>
</organism>
<protein>
    <submittedName>
        <fullName evidence="1">Uncharacterized protein</fullName>
    </submittedName>
</protein>
<dbReference type="Proteomes" id="UP000078397">
    <property type="component" value="Unassembled WGS sequence"/>
</dbReference>
<dbReference type="AlphaFoldDB" id="A0A179G5D1"/>
<evidence type="ECO:0000313" key="2">
    <source>
        <dbReference type="Proteomes" id="UP000078397"/>
    </source>
</evidence>
<gene>
    <name evidence="1" type="ORF">VFPPC_15239</name>
</gene>
<evidence type="ECO:0000313" key="1">
    <source>
        <dbReference type="EMBL" id="OAQ73034.1"/>
    </source>
</evidence>
<reference evidence="1 2" key="1">
    <citation type="journal article" date="2016" name="PLoS Pathog.">
        <title>Biosynthesis of antibiotic leucinostatins in bio-control fungus Purpureocillium lilacinum and their inhibition on phytophthora revealed by genome mining.</title>
        <authorList>
            <person name="Wang G."/>
            <person name="Liu Z."/>
            <person name="Lin R."/>
            <person name="Li E."/>
            <person name="Mao Z."/>
            <person name="Ling J."/>
            <person name="Yang Y."/>
            <person name="Yin W.B."/>
            <person name="Xie B."/>
        </authorList>
    </citation>
    <scope>NUCLEOTIDE SEQUENCE [LARGE SCALE GENOMIC DNA]</scope>
    <source>
        <strain evidence="1">170</strain>
    </source>
</reference>
<comment type="caution">
    <text evidence="1">The sequence shown here is derived from an EMBL/GenBank/DDBJ whole genome shotgun (WGS) entry which is preliminary data.</text>
</comment>
<keyword evidence="2" id="KW-1185">Reference proteome</keyword>
<dbReference type="GeneID" id="28856986"/>
<sequence length="117" mass="12963">MAMPIGVFIRRKRVCLIGLGNGPPRMGMTKAELATTGLFLDLTAVLMRKDEMAIAQIGCQNGAFLGTPGSMVYGLHVDIEAKNGRHGSRFRWAHEWCMVWPSCRSSGKFCRQIHGVR</sequence>
<proteinExistence type="predicted"/>
<name>A0A179G5D1_METCM</name>
<dbReference type="RefSeq" id="XP_018149117.1">
    <property type="nucleotide sequence ID" value="XM_018292992.1"/>
</dbReference>
<accession>A0A179G5D1</accession>
<dbReference type="EMBL" id="LSBJ02000001">
    <property type="protein sequence ID" value="OAQ73034.1"/>
    <property type="molecule type" value="Genomic_DNA"/>
</dbReference>
<dbReference type="KEGG" id="pchm:VFPPC_15239"/>